<comment type="caution">
    <text evidence="1">The sequence shown here is derived from an EMBL/GenBank/DDBJ whole genome shotgun (WGS) entry which is preliminary data.</text>
</comment>
<dbReference type="InterPro" id="IPR006764">
    <property type="entry name" value="SAM_dep_MeTrfase_SAV2177_type"/>
</dbReference>
<keyword evidence="1" id="KW-0808">Transferase</keyword>
<dbReference type="RefSeq" id="WP_251912875.1">
    <property type="nucleotide sequence ID" value="NZ_JAMRXG010000006.1"/>
</dbReference>
<dbReference type="Gene3D" id="3.40.50.150">
    <property type="entry name" value="Vaccinia Virus protein VP39"/>
    <property type="match status" value="1"/>
</dbReference>
<dbReference type="InterPro" id="IPR029063">
    <property type="entry name" value="SAM-dependent_MTases_sf"/>
</dbReference>
<dbReference type="GO" id="GO:0032259">
    <property type="term" value="P:methylation"/>
    <property type="evidence" value="ECO:0007669"/>
    <property type="project" value="UniProtKB-KW"/>
</dbReference>
<evidence type="ECO:0000313" key="2">
    <source>
        <dbReference type="Proteomes" id="UP001139157"/>
    </source>
</evidence>
<organism evidence="1 2">
    <name type="scientific">Nocardia pulmonis</name>
    <dbReference type="NCBI Taxonomy" id="2951408"/>
    <lineage>
        <taxon>Bacteria</taxon>
        <taxon>Bacillati</taxon>
        <taxon>Actinomycetota</taxon>
        <taxon>Actinomycetes</taxon>
        <taxon>Mycobacteriales</taxon>
        <taxon>Nocardiaceae</taxon>
        <taxon>Nocardia</taxon>
    </lineage>
</organism>
<name>A0A9X2E8S4_9NOCA</name>
<protein>
    <submittedName>
        <fullName evidence="1">SAM-dependent methyltransferase</fullName>
    </submittedName>
</protein>
<dbReference type="CDD" id="cd02440">
    <property type="entry name" value="AdoMet_MTases"/>
    <property type="match status" value="1"/>
</dbReference>
<dbReference type="GO" id="GO:0008168">
    <property type="term" value="F:methyltransferase activity"/>
    <property type="evidence" value="ECO:0007669"/>
    <property type="project" value="UniProtKB-KW"/>
</dbReference>
<reference evidence="1" key="1">
    <citation type="submission" date="2022-06" db="EMBL/GenBank/DDBJ databases">
        <title>Novel species in genus nocardia.</title>
        <authorList>
            <person name="Li F."/>
        </authorList>
    </citation>
    <scope>NUCLEOTIDE SEQUENCE</scope>
    <source>
        <strain evidence="1">CDC141</strain>
    </source>
</reference>
<gene>
    <name evidence="1" type="ORF">NDR86_15905</name>
</gene>
<dbReference type="Pfam" id="PF04672">
    <property type="entry name" value="Methyltransf_19"/>
    <property type="match status" value="1"/>
</dbReference>
<dbReference type="AlphaFoldDB" id="A0A9X2E8S4"/>
<dbReference type="SUPFAM" id="SSF53335">
    <property type="entry name" value="S-adenosyl-L-methionine-dependent methyltransferases"/>
    <property type="match status" value="1"/>
</dbReference>
<proteinExistence type="predicted"/>
<evidence type="ECO:0000313" key="1">
    <source>
        <dbReference type="EMBL" id="MCM6774960.1"/>
    </source>
</evidence>
<sequence length="279" mass="30106">MGGKLTDEAFEGLMTTPQSARVYGYLLGGKDCFDADRKLGELILQHLPTAGVAALVNRNFMRHTTRWLAREVGVEQFLDIGAGLPQGTNLHQIAQAIRPASRVVYVDRDPIVLAHGRALMTSAPDGGPVVWVDADVRDPAALLDHLRTAGPLNLREPIALSLNAVLHHVTDDAVAEKAVRELVAALAPGSFLVMTHLTADFNPHVVDGLVAACSSEGLPVTPRGREAFARYFTGLELLTPGVVAPHRWWPEDRKTALQHPDSDICAYAAIGQKMRAVPS</sequence>
<keyword evidence="2" id="KW-1185">Reference proteome</keyword>
<keyword evidence="1" id="KW-0489">Methyltransferase</keyword>
<dbReference type="EMBL" id="JAMRXG010000006">
    <property type="protein sequence ID" value="MCM6774960.1"/>
    <property type="molecule type" value="Genomic_DNA"/>
</dbReference>
<dbReference type="PIRSF" id="PIRSF017393">
    <property type="entry name" value="MTase_SAV2177"/>
    <property type="match status" value="1"/>
</dbReference>
<accession>A0A9X2E8S4</accession>
<dbReference type="Proteomes" id="UP001139157">
    <property type="component" value="Unassembled WGS sequence"/>
</dbReference>